<dbReference type="Proteomes" id="UP000625316">
    <property type="component" value="Unassembled WGS sequence"/>
</dbReference>
<feature type="non-terminal residue" evidence="1">
    <location>
        <position position="67"/>
    </location>
</feature>
<dbReference type="EMBL" id="JADEXQ010000144">
    <property type="protein sequence ID" value="MBE9033036.1"/>
    <property type="molecule type" value="Genomic_DNA"/>
</dbReference>
<reference evidence="1" key="1">
    <citation type="submission" date="2020-10" db="EMBL/GenBank/DDBJ databases">
        <authorList>
            <person name="Castelo-Branco R."/>
            <person name="Eusebio N."/>
            <person name="Adriana R."/>
            <person name="Vieira A."/>
            <person name="Brugerolle De Fraissinette N."/>
            <person name="Rezende De Castro R."/>
            <person name="Schneider M.P."/>
            <person name="Vasconcelos V."/>
            <person name="Leao P.N."/>
        </authorList>
    </citation>
    <scope>NUCLEOTIDE SEQUENCE</scope>
    <source>
        <strain evidence="1">LEGE 11480</strain>
    </source>
</reference>
<evidence type="ECO:0000313" key="1">
    <source>
        <dbReference type="EMBL" id="MBE9033036.1"/>
    </source>
</evidence>
<dbReference type="AlphaFoldDB" id="A0A928VQX8"/>
<name>A0A928VQX8_9CYAN</name>
<keyword evidence="2" id="KW-1185">Reference proteome</keyword>
<evidence type="ECO:0000313" key="2">
    <source>
        <dbReference type="Proteomes" id="UP000625316"/>
    </source>
</evidence>
<gene>
    <name evidence="1" type="ORF">IQ266_25190</name>
</gene>
<accession>A0A928VQX8</accession>
<comment type="caution">
    <text evidence="1">The sequence shown here is derived from an EMBL/GenBank/DDBJ whole genome shotgun (WGS) entry which is preliminary data.</text>
</comment>
<proteinExistence type="predicted"/>
<organism evidence="1 2">
    <name type="scientific">Romeriopsis navalis LEGE 11480</name>
    <dbReference type="NCBI Taxonomy" id="2777977"/>
    <lineage>
        <taxon>Bacteria</taxon>
        <taxon>Bacillati</taxon>
        <taxon>Cyanobacteriota</taxon>
        <taxon>Cyanophyceae</taxon>
        <taxon>Leptolyngbyales</taxon>
        <taxon>Leptolyngbyaceae</taxon>
        <taxon>Romeriopsis</taxon>
        <taxon>Romeriopsis navalis</taxon>
    </lineage>
</organism>
<sequence length="67" mass="7799">MSSRSLTTSDTGSKLARQTLERKGLSQRSLMGELGFAWSTINKFFNCKPVDRFHFIEICQRLELDWE</sequence>
<protein>
    <submittedName>
        <fullName evidence="1">Uncharacterized protein</fullName>
    </submittedName>
</protein>